<keyword evidence="2 4" id="KW-1048">Host nucleus</keyword>
<name>U5NIZ5_9GAMA</name>
<protein>
    <recommendedName>
        <fullName evidence="4">Small capsomere-interacting protein</fullName>
    </recommendedName>
</protein>
<evidence type="ECO:0000256" key="1">
    <source>
        <dbReference type="ARBA" id="ARBA00022561"/>
    </source>
</evidence>
<feature type="region of interest" description="Disordered" evidence="5">
    <location>
        <begin position="150"/>
        <end position="187"/>
    </location>
</feature>
<keyword evidence="1 4" id="KW-0167">Capsid protein</keyword>
<evidence type="ECO:0000256" key="5">
    <source>
        <dbReference type="SAM" id="MobiDB-lite"/>
    </source>
</evidence>
<evidence type="ECO:0000256" key="2">
    <source>
        <dbReference type="ARBA" id="ARBA00022562"/>
    </source>
</evidence>
<organism evidence="6 7">
    <name type="scientific">Retroperitoneal fibromatosis-associated herpesvirus</name>
    <dbReference type="NCBI Taxonomy" id="111469"/>
    <lineage>
        <taxon>Viruses</taxon>
        <taxon>Duplodnaviria</taxon>
        <taxon>Heunggongvirae</taxon>
        <taxon>Peploviricota</taxon>
        <taxon>Herviviricetes</taxon>
        <taxon>Herpesvirales</taxon>
        <taxon>Orthoherpesviridae</taxon>
        <taxon>Gammaherpesvirinae</taxon>
        <taxon>Rhadinovirus</taxon>
        <taxon>Rhadinovirus macacinegamma8</taxon>
        <taxon>Macacine gammaherpesvirus 8</taxon>
    </lineage>
</organism>
<dbReference type="HAMAP" id="MF_04022">
    <property type="entry name" value="HSV_SCP_gammahv"/>
    <property type="match status" value="1"/>
</dbReference>
<dbReference type="GO" id="GO:0016032">
    <property type="term" value="P:viral process"/>
    <property type="evidence" value="ECO:0007669"/>
    <property type="project" value="UniProtKB-UniRule"/>
</dbReference>
<proteinExistence type="inferred from homology"/>
<dbReference type="EMBL" id="KF703446">
    <property type="protein sequence ID" value="AGY30751.1"/>
    <property type="molecule type" value="Genomic_DNA"/>
</dbReference>
<dbReference type="InterPro" id="IPR009299">
    <property type="entry name" value="Herpes_capsid"/>
</dbReference>
<comment type="similarity">
    <text evidence="4">Belongs to the herpesviridae small capsomere-interacting protein family.</text>
</comment>
<reference evidence="6 7" key="1">
    <citation type="journal article" date="2013" name="J. Virol.">
        <title>Next-Generation Sequence Analysis of the Genome of RFHVMn, the Macaque Homolog of Kaposi's Sarcoma (KS)-Associated Herpesvirus, from a KS-Like Tumor of a Pig-Tailed Macaque.</title>
        <authorList>
            <person name="Bruce A.G."/>
            <person name="Ryan J.T."/>
            <person name="Thomas M.J."/>
            <person name="Peng X."/>
            <person name="Grundhoff A."/>
            <person name="Tsai C.C."/>
            <person name="Rose T.M."/>
        </authorList>
    </citation>
    <scope>NUCLEOTIDE SEQUENCE [LARGE SCALE GENOMIC DNA]</scope>
    <source>
        <strain evidence="6">RFHVMnM78114</strain>
    </source>
</reference>
<comment type="subunit">
    <text evidence="4">Interacts with the major capsid protein/MCP.</text>
</comment>
<dbReference type="Proteomes" id="UP000134372">
    <property type="component" value="Segment"/>
</dbReference>
<dbReference type="GO" id="GO:0042025">
    <property type="term" value="C:host cell nucleus"/>
    <property type="evidence" value="ECO:0007669"/>
    <property type="project" value="UniProtKB-SubCell"/>
</dbReference>
<feature type="compositionally biased region" description="Low complexity" evidence="5">
    <location>
        <begin position="155"/>
        <end position="167"/>
    </location>
</feature>
<comment type="subcellular location">
    <subcellularLocation>
        <location evidence="4">Virion</location>
    </subcellularLocation>
    <subcellularLocation>
        <location evidence="4">Host nucleus</location>
    </subcellularLocation>
</comment>
<keyword evidence="7" id="KW-1185">Reference proteome</keyword>
<keyword evidence="3 4" id="KW-0946">Virion</keyword>
<gene>
    <name evidence="4" type="primary">SCP</name>
</gene>
<accession>U5NIZ5</accession>
<sequence length="187" mass="19778">MAGFRVRDPLVQERLDQDYAQHPLVIRMNTLDQGSMSDAQYLTQKRNYLVFLIAHHHYEAYLRQREGIQRRDHLQNLRAQKLPDRAGRGPGLGLSSLAGAPASLDSGAQVTPPVSLSSGVPASLVSTAPAATAASVKGSNAEIITTLTSAGSHVSSAPASATPQPTAVDSAASTAQDGRKTLTAKRK</sequence>
<dbReference type="GO" id="GO:0019028">
    <property type="term" value="C:viral capsid"/>
    <property type="evidence" value="ECO:0007669"/>
    <property type="project" value="UniProtKB-UniRule"/>
</dbReference>
<evidence type="ECO:0000313" key="6">
    <source>
        <dbReference type="EMBL" id="AGY30751.1"/>
    </source>
</evidence>
<evidence type="ECO:0000256" key="3">
    <source>
        <dbReference type="ARBA" id="ARBA00022844"/>
    </source>
</evidence>
<dbReference type="Pfam" id="PF06112">
    <property type="entry name" value="Herpes_capsid"/>
    <property type="match status" value="1"/>
</dbReference>
<comment type="function">
    <text evidence="4">Participates in the assembly of the infectious particles by decorating the outer surface of the capsid shell and thus forming a layer between the capsid and the tegument. Complexes composed of the major capsid protein and small capsomere-interacting protein/SCP assemble together in the host cytoplasm and are translocated to the nucleus, where they accumulate and participate in capsid assembly.</text>
</comment>
<evidence type="ECO:0000256" key="4">
    <source>
        <dbReference type="HAMAP-Rule" id="MF_04022"/>
    </source>
</evidence>
<evidence type="ECO:0000313" key="7">
    <source>
        <dbReference type="Proteomes" id="UP000134372"/>
    </source>
</evidence>